<accession>A0A2N8LB48</accession>
<dbReference type="EMBL" id="LOCM01000028">
    <property type="protein sequence ID" value="PND47387.1"/>
    <property type="molecule type" value="Genomic_DNA"/>
</dbReference>
<comment type="caution">
    <text evidence="1">The sequence shown here is derived from an EMBL/GenBank/DDBJ whole genome shotgun (WGS) entry which is preliminary data.</text>
</comment>
<evidence type="ECO:0000313" key="2">
    <source>
        <dbReference type="Proteomes" id="UP000235963"/>
    </source>
</evidence>
<gene>
    <name evidence="1" type="ORF">AT575_07295</name>
</gene>
<sequence length="92" mass="10891">MLKEFFEKNDEILDLYTNAITKAHGKNHPEIFEIRRIYQAIQEKMSQNQVDLVPEFRQIRLLTSDYAIPNDACPTLSKTYQLLEEFDILSQK</sequence>
<dbReference type="OrthoDB" id="9797132at2"/>
<name>A0A2N8LB48_9STRE</name>
<organism evidence="1 2">
    <name type="scientific">Streptococcus penaeicida</name>
    <dbReference type="NCBI Taxonomy" id="1765960"/>
    <lineage>
        <taxon>Bacteria</taxon>
        <taxon>Bacillati</taxon>
        <taxon>Bacillota</taxon>
        <taxon>Bacilli</taxon>
        <taxon>Lactobacillales</taxon>
        <taxon>Streptococcaceae</taxon>
        <taxon>Streptococcus</taxon>
    </lineage>
</organism>
<proteinExistence type="predicted"/>
<protein>
    <submittedName>
        <fullName evidence="1">Iron-sulfur cluster repair di-iron protein, ric</fullName>
    </submittedName>
</protein>
<evidence type="ECO:0000313" key="1">
    <source>
        <dbReference type="EMBL" id="PND47387.1"/>
    </source>
</evidence>
<dbReference type="AlphaFoldDB" id="A0A2N8LB48"/>
<dbReference type="RefSeq" id="WP_102777866.1">
    <property type="nucleotide sequence ID" value="NZ_CBCSGP010000003.1"/>
</dbReference>
<keyword evidence="2" id="KW-1185">Reference proteome</keyword>
<reference evidence="1 2" key="1">
    <citation type="submission" date="2015-12" db="EMBL/GenBank/DDBJ databases">
        <title>Streptococcus penaeicida sp. nov.</title>
        <authorList>
            <person name="Gomez-Gil B."/>
            <person name="Morales-Covarrubias M."/>
        </authorList>
    </citation>
    <scope>NUCLEOTIDE SEQUENCE [LARGE SCALE GENOMIC DNA]</scope>
    <source>
        <strain evidence="1 2">CAIM 1838</strain>
    </source>
</reference>
<dbReference type="Proteomes" id="UP000235963">
    <property type="component" value="Unassembled WGS sequence"/>
</dbReference>